<proteinExistence type="predicted"/>
<gene>
    <name evidence="1" type="ORF">C483_15641</name>
</gene>
<evidence type="ECO:0000313" key="2">
    <source>
        <dbReference type="Proteomes" id="UP000011519"/>
    </source>
</evidence>
<name>L9ZQ05_9EURY</name>
<keyword evidence="2" id="KW-1185">Reference proteome</keyword>
<accession>L9ZQ05</accession>
<evidence type="ECO:0000313" key="1">
    <source>
        <dbReference type="EMBL" id="ELY88161.1"/>
    </source>
</evidence>
<organism evidence="1 2">
    <name type="scientific">Natrialba hulunbeirensis JCM 10989</name>
    <dbReference type="NCBI Taxonomy" id="1227493"/>
    <lineage>
        <taxon>Archaea</taxon>
        <taxon>Methanobacteriati</taxon>
        <taxon>Methanobacteriota</taxon>
        <taxon>Stenosarchaea group</taxon>
        <taxon>Halobacteria</taxon>
        <taxon>Halobacteriales</taxon>
        <taxon>Natrialbaceae</taxon>
        <taxon>Natrialba</taxon>
    </lineage>
</organism>
<dbReference type="STRING" id="1227493.C483_15641"/>
<dbReference type="AlphaFoldDB" id="L9ZQ05"/>
<protein>
    <submittedName>
        <fullName evidence="1">Uncharacterized protein</fullName>
    </submittedName>
</protein>
<reference evidence="1 2" key="1">
    <citation type="journal article" date="2014" name="PLoS Genet.">
        <title>Phylogenetically driven sequencing of extremely halophilic archaea reveals strategies for static and dynamic osmo-response.</title>
        <authorList>
            <person name="Becker E.A."/>
            <person name="Seitzer P.M."/>
            <person name="Tritt A."/>
            <person name="Larsen D."/>
            <person name="Krusor M."/>
            <person name="Yao A.I."/>
            <person name="Wu D."/>
            <person name="Madern D."/>
            <person name="Eisen J.A."/>
            <person name="Darling A.E."/>
            <person name="Facciotti M.T."/>
        </authorList>
    </citation>
    <scope>NUCLEOTIDE SEQUENCE [LARGE SCALE GENOMIC DNA]</scope>
    <source>
        <strain evidence="1 2">JCM 10989</strain>
    </source>
</reference>
<dbReference type="EMBL" id="AOIM01000039">
    <property type="protein sequence ID" value="ELY88161.1"/>
    <property type="molecule type" value="Genomic_DNA"/>
</dbReference>
<sequence length="99" mass="11062">MVSQRQAIDYRLPATDYGLPICLGNPIMDTNHSPEDQTDATDAFESELKTLVTTGFARGATIEATWVIKTPIEDAPDWIVTIEREDLNSDPPHDRFSVE</sequence>
<comment type="caution">
    <text evidence="1">The sequence shown here is derived from an EMBL/GenBank/DDBJ whole genome shotgun (WGS) entry which is preliminary data.</text>
</comment>
<dbReference type="PATRIC" id="fig|1227493.4.peg.3143"/>
<dbReference type="RefSeq" id="WP_006654277.1">
    <property type="nucleotide sequence ID" value="NZ_AOIM01000039.1"/>
</dbReference>
<dbReference type="Proteomes" id="UP000011519">
    <property type="component" value="Unassembled WGS sequence"/>
</dbReference>